<accession>A0A0N4XJI9</accession>
<proteinExistence type="predicted"/>
<organism evidence="3">
    <name type="scientific">Nippostrongylus brasiliensis</name>
    <name type="common">Rat hookworm</name>
    <dbReference type="NCBI Taxonomy" id="27835"/>
    <lineage>
        <taxon>Eukaryota</taxon>
        <taxon>Metazoa</taxon>
        <taxon>Ecdysozoa</taxon>
        <taxon>Nematoda</taxon>
        <taxon>Chromadorea</taxon>
        <taxon>Rhabditida</taxon>
        <taxon>Rhabditina</taxon>
        <taxon>Rhabditomorpha</taxon>
        <taxon>Strongyloidea</taxon>
        <taxon>Heligmosomidae</taxon>
        <taxon>Nippostrongylus</taxon>
    </lineage>
</organism>
<dbReference type="Proteomes" id="UP000271162">
    <property type="component" value="Unassembled WGS sequence"/>
</dbReference>
<dbReference type="AlphaFoldDB" id="A0A0N4XJI9"/>
<gene>
    <name evidence="1" type="ORF">NBR_LOCUS2692</name>
</gene>
<evidence type="ECO:0000313" key="2">
    <source>
        <dbReference type="Proteomes" id="UP000271162"/>
    </source>
</evidence>
<reference evidence="1 2" key="2">
    <citation type="submission" date="2018-11" db="EMBL/GenBank/DDBJ databases">
        <authorList>
            <consortium name="Pathogen Informatics"/>
        </authorList>
    </citation>
    <scope>NUCLEOTIDE SEQUENCE [LARGE SCALE GENOMIC DNA]</scope>
</reference>
<protein>
    <submittedName>
        <fullName evidence="1 3">Uncharacterized protein</fullName>
    </submittedName>
</protein>
<dbReference type="EMBL" id="UYSL01003324">
    <property type="protein sequence ID" value="VDL66281.1"/>
    <property type="molecule type" value="Genomic_DNA"/>
</dbReference>
<name>A0A0N4XJI9_NIPBR</name>
<evidence type="ECO:0000313" key="3">
    <source>
        <dbReference type="WBParaSite" id="NBR_0000269101-mRNA-1"/>
    </source>
</evidence>
<sequence length="87" mass="10302">MWSIRLNSWSLHWNRSQSPQRRMLMRIYLSDSCLKMRAHRMLSGDKQLINCYRNMLTSSPLIDLAAATVRLDRSRGILYDDTHSMDD</sequence>
<reference evidence="3" key="1">
    <citation type="submission" date="2017-02" db="UniProtKB">
        <authorList>
            <consortium name="WormBaseParasite"/>
        </authorList>
    </citation>
    <scope>IDENTIFICATION</scope>
</reference>
<keyword evidence="2" id="KW-1185">Reference proteome</keyword>
<evidence type="ECO:0000313" key="1">
    <source>
        <dbReference type="EMBL" id="VDL66281.1"/>
    </source>
</evidence>
<dbReference type="WBParaSite" id="NBR_0000269101-mRNA-1">
    <property type="protein sequence ID" value="NBR_0000269101-mRNA-1"/>
    <property type="gene ID" value="NBR_0000269101"/>
</dbReference>